<dbReference type="InterPro" id="IPR036291">
    <property type="entry name" value="NAD(P)-bd_dom_sf"/>
</dbReference>
<dbReference type="AlphaFoldDB" id="A0A7D9D3V6"/>
<dbReference type="InterPro" id="IPR001509">
    <property type="entry name" value="Epimerase_deHydtase"/>
</dbReference>
<name>A0A7D9D3V6_9GAMM</name>
<comment type="similarity">
    <text evidence="2">Belongs to the NAD(P)-dependent epimerase/dehydratase family.</text>
</comment>
<organism evidence="4">
    <name type="scientific">uncultured Woeseiaceae bacterium</name>
    <dbReference type="NCBI Taxonomy" id="1983305"/>
    <lineage>
        <taxon>Bacteria</taxon>
        <taxon>Pseudomonadati</taxon>
        <taxon>Pseudomonadota</taxon>
        <taxon>Gammaproteobacteria</taxon>
        <taxon>Woeseiales</taxon>
        <taxon>Woeseiaceae</taxon>
        <taxon>environmental samples</taxon>
    </lineage>
</organism>
<keyword evidence="4" id="KW-0456">Lyase</keyword>
<comment type="pathway">
    <text evidence="1">Bacterial outer membrane biogenesis; LPS O-antigen biosynthesis.</text>
</comment>
<gene>
    <name evidence="4" type="ORF">JTBB02_V1_10015</name>
</gene>
<dbReference type="Pfam" id="PF01370">
    <property type="entry name" value="Epimerase"/>
    <property type="match status" value="1"/>
</dbReference>
<sequence length="303" mass="33267">MFDAYRGKTVLVSGGSGFLGHHLIQILHDVEAKIINFSLQNTKPSDVSFFSGDVSNLDNVKRVLDHSVNLFGQPIDFVFHLAGQKSGPLSYEKPYETMQVNAVGTLNLLDSLKQRDQTRSISVISSASTKPLRNGSGKTNLYSPYNISKLMAELICESYYKSFQVPVACCRLHNIYGPGQSSESVIASILSQMKSGADLELGNLSPVRDFIYVEDAAKAILELALSGEFPGKLVEVGTGIGHSIAEVIELAKQLTKFQGEINVSSVNKRVGEEDIIVADLTQLRELINWKPEYNLNLGLQRMI</sequence>
<evidence type="ECO:0000313" key="4">
    <source>
        <dbReference type="EMBL" id="VUX54836.1"/>
    </source>
</evidence>
<dbReference type="PANTHER" id="PTHR43000">
    <property type="entry name" value="DTDP-D-GLUCOSE 4,6-DEHYDRATASE-RELATED"/>
    <property type="match status" value="1"/>
</dbReference>
<reference evidence="4" key="1">
    <citation type="submission" date="2019-07" db="EMBL/GenBank/DDBJ databases">
        <authorList>
            <person name="Weber M."/>
            <person name="Kostadinov I."/>
            <person name="Kostadinov D I."/>
        </authorList>
    </citation>
    <scope>NUCLEOTIDE SEQUENCE</scope>
    <source>
        <strain evidence="4">Gfbio:sag-sample-b02:053724c1-46a9-4a36-b237-ea2bf867836b</strain>
    </source>
</reference>
<dbReference type="Gene3D" id="3.40.50.720">
    <property type="entry name" value="NAD(P)-binding Rossmann-like Domain"/>
    <property type="match status" value="1"/>
</dbReference>
<protein>
    <submittedName>
        <fullName evidence="4">Putative dTDP-glucose 4,6-dehydratase</fullName>
        <ecNumber evidence="4">4.2.1.46</ecNumber>
    </submittedName>
</protein>
<dbReference type="GO" id="GO:0008460">
    <property type="term" value="F:dTDP-glucose 4,6-dehydratase activity"/>
    <property type="evidence" value="ECO:0007669"/>
    <property type="project" value="UniProtKB-EC"/>
</dbReference>
<proteinExistence type="inferred from homology"/>
<dbReference type="SUPFAM" id="SSF51735">
    <property type="entry name" value="NAD(P)-binding Rossmann-fold domains"/>
    <property type="match status" value="1"/>
</dbReference>
<dbReference type="EC" id="4.2.1.46" evidence="4"/>
<feature type="domain" description="NAD-dependent epimerase/dehydratase" evidence="3">
    <location>
        <begin position="10"/>
        <end position="226"/>
    </location>
</feature>
<evidence type="ECO:0000256" key="1">
    <source>
        <dbReference type="ARBA" id="ARBA00005125"/>
    </source>
</evidence>
<dbReference type="EMBL" id="LR633966">
    <property type="protein sequence ID" value="VUX54836.1"/>
    <property type="molecule type" value="Genomic_DNA"/>
</dbReference>
<accession>A0A7D9D3V6</accession>
<evidence type="ECO:0000259" key="3">
    <source>
        <dbReference type="Pfam" id="PF01370"/>
    </source>
</evidence>
<evidence type="ECO:0000256" key="2">
    <source>
        <dbReference type="ARBA" id="ARBA00007637"/>
    </source>
</evidence>